<dbReference type="EMBL" id="JABBJJ010000160">
    <property type="protein sequence ID" value="NMO18913.1"/>
    <property type="molecule type" value="Genomic_DNA"/>
</dbReference>
<accession>A0A848LMR1</accession>
<organism evidence="1 2">
    <name type="scientific">Pyxidicoccus fallax</name>
    <dbReference type="NCBI Taxonomy" id="394095"/>
    <lineage>
        <taxon>Bacteria</taxon>
        <taxon>Pseudomonadati</taxon>
        <taxon>Myxococcota</taxon>
        <taxon>Myxococcia</taxon>
        <taxon>Myxococcales</taxon>
        <taxon>Cystobacterineae</taxon>
        <taxon>Myxococcaceae</taxon>
        <taxon>Pyxidicoccus</taxon>
    </lineage>
</organism>
<gene>
    <name evidence="1" type="ORF">HG543_29210</name>
</gene>
<protein>
    <submittedName>
        <fullName evidence="1">Uncharacterized protein</fullName>
    </submittedName>
</protein>
<evidence type="ECO:0000313" key="2">
    <source>
        <dbReference type="Proteomes" id="UP000518300"/>
    </source>
</evidence>
<keyword evidence="2" id="KW-1185">Reference proteome</keyword>
<sequence>MNSNILGRVKLAAIVTGIAGATVAGEARADVYDDTHPNWIYSTGWSPVSGGVYSGAYNGTLHLTQTPGSVASFTCNTAGFDIYISTASNRGKFQLFINGQSYGIYDAYSPTTVRQVPLFYGYFIPYGTYTFTIKTLNEKNPASTGYFVDIDAIEC</sequence>
<dbReference type="AlphaFoldDB" id="A0A848LMR1"/>
<dbReference type="RefSeq" id="WP_169348175.1">
    <property type="nucleotide sequence ID" value="NZ_JABBJJ010000160.1"/>
</dbReference>
<dbReference type="Gene3D" id="2.60.120.260">
    <property type="entry name" value="Galactose-binding domain-like"/>
    <property type="match status" value="1"/>
</dbReference>
<reference evidence="1 2" key="1">
    <citation type="submission" date="2020-04" db="EMBL/GenBank/DDBJ databases">
        <title>Draft genome of Pyxidicoccus fallax type strain.</title>
        <authorList>
            <person name="Whitworth D.E."/>
        </authorList>
    </citation>
    <scope>NUCLEOTIDE SEQUENCE [LARGE SCALE GENOMIC DNA]</scope>
    <source>
        <strain evidence="1 2">DSM 14698</strain>
    </source>
</reference>
<name>A0A848LMR1_9BACT</name>
<proteinExistence type="predicted"/>
<dbReference type="Proteomes" id="UP000518300">
    <property type="component" value="Unassembled WGS sequence"/>
</dbReference>
<comment type="caution">
    <text evidence="1">The sequence shown here is derived from an EMBL/GenBank/DDBJ whole genome shotgun (WGS) entry which is preliminary data.</text>
</comment>
<evidence type="ECO:0000313" key="1">
    <source>
        <dbReference type="EMBL" id="NMO18913.1"/>
    </source>
</evidence>